<evidence type="ECO:0000313" key="11">
    <source>
        <dbReference type="EMBL" id="MBT9288273.1"/>
    </source>
</evidence>
<feature type="transmembrane region" description="Helical" evidence="10">
    <location>
        <begin position="62"/>
        <end position="82"/>
    </location>
</feature>
<name>A0A947G9S6_9HYPH</name>
<evidence type="ECO:0000256" key="9">
    <source>
        <dbReference type="ARBA" id="ARBA00061532"/>
    </source>
</evidence>
<evidence type="ECO:0000256" key="4">
    <source>
        <dbReference type="ARBA" id="ARBA00022960"/>
    </source>
</evidence>
<dbReference type="AlphaFoldDB" id="A0A947G9S6"/>
<dbReference type="PRINTS" id="PR01806">
    <property type="entry name" value="VIRFACTRMVIN"/>
</dbReference>
<evidence type="ECO:0000256" key="5">
    <source>
        <dbReference type="ARBA" id="ARBA00022984"/>
    </source>
</evidence>
<keyword evidence="10" id="KW-0961">Cell wall biogenesis/degradation</keyword>
<feature type="transmembrane region" description="Helical" evidence="10">
    <location>
        <begin position="363"/>
        <end position="380"/>
    </location>
</feature>
<dbReference type="GO" id="GO:0009252">
    <property type="term" value="P:peptidoglycan biosynthetic process"/>
    <property type="evidence" value="ECO:0007669"/>
    <property type="project" value="UniProtKB-UniRule"/>
</dbReference>
<evidence type="ECO:0000256" key="7">
    <source>
        <dbReference type="ARBA" id="ARBA00023136"/>
    </source>
</evidence>
<comment type="function">
    <text evidence="8 10">Involved in peptidoglycan biosynthesis. Transports lipid-linked peptidoglycan precursors from the inner to the outer leaflet of the cytoplasmic membrane.</text>
</comment>
<dbReference type="InterPro" id="IPR004268">
    <property type="entry name" value="MurJ"/>
</dbReference>
<sequence>MRLDTLIKGRGGAFLRRVSVVSGMTLVSRATGFLRDIVIANLLGAGALADAFFIALRLPNHFRAIFAEGAFNAAFVPTYAGTLARDGLEAAQAAAGRIVSALMLLQIVLLLVAEIWTRGLLEWVTPEFGKGELADLTVALTRVTFPYLAAVTLVTAIGAVLNAHQRFAAVAAAPVLFNLGIMAGLALGAPLGSPAYGAAWGVAAAGLAEVVLVVWAARRAGILPAVRKPALDPAVRTFLVRLGPALIGSGAAQIAMFADTILAAALPAGAVSALYYADRLYQLPVGVIAVALGTVLLPELSERFARGDLAGAQSARRRALVASVAVTAPFVVAFSVYGDTLIRLVFAHGAFRPEAVDRAGDTLQAYGLGLMAVVMLRPVVASFQARGDTRTPMLVGLGVLVVNVGLKIALTGMIDVQGLALATSAAAWSNLIILMALSHRIERRLTQEAAARASETPGV</sequence>
<keyword evidence="2 10" id="KW-1003">Cell membrane</keyword>
<accession>A0A947G9S6</accession>
<keyword evidence="10" id="KW-0997">Cell inner membrane</keyword>
<reference evidence="11 12" key="1">
    <citation type="submission" date="2021-06" db="EMBL/GenBank/DDBJ databases">
        <authorList>
            <person name="Grouzdev D.S."/>
            <person name="Koziaeva V."/>
        </authorList>
    </citation>
    <scope>NUCLEOTIDE SEQUENCE [LARGE SCALE GENOMIC DNA]</scope>
    <source>
        <strain evidence="11 12">22</strain>
    </source>
</reference>
<dbReference type="GO" id="GO:0008360">
    <property type="term" value="P:regulation of cell shape"/>
    <property type="evidence" value="ECO:0007669"/>
    <property type="project" value="UniProtKB-KW"/>
</dbReference>
<organism evidence="11 12">
    <name type="scientific">Prosthecodimorpha staleyi</name>
    <dbReference type="NCBI Taxonomy" id="2840188"/>
    <lineage>
        <taxon>Bacteria</taxon>
        <taxon>Pseudomonadati</taxon>
        <taxon>Pseudomonadota</taxon>
        <taxon>Alphaproteobacteria</taxon>
        <taxon>Hyphomicrobiales</taxon>
        <taxon>Ancalomicrobiaceae</taxon>
        <taxon>Prosthecodimorpha</taxon>
    </lineage>
</organism>
<feature type="transmembrane region" description="Helical" evidence="10">
    <location>
        <begin position="195"/>
        <end position="217"/>
    </location>
</feature>
<feature type="transmembrane region" description="Helical" evidence="10">
    <location>
        <begin position="167"/>
        <end position="189"/>
    </location>
</feature>
<keyword evidence="7 10" id="KW-0472">Membrane</keyword>
<dbReference type="PANTHER" id="PTHR47019">
    <property type="entry name" value="LIPID II FLIPPASE MURJ"/>
    <property type="match status" value="1"/>
</dbReference>
<evidence type="ECO:0000256" key="3">
    <source>
        <dbReference type="ARBA" id="ARBA00022692"/>
    </source>
</evidence>
<dbReference type="NCBIfam" id="TIGR01695">
    <property type="entry name" value="murJ_mviN"/>
    <property type="match status" value="1"/>
</dbReference>
<dbReference type="EMBL" id="JAHHZF010000001">
    <property type="protein sequence ID" value="MBT9288273.1"/>
    <property type="molecule type" value="Genomic_DNA"/>
</dbReference>
<comment type="pathway">
    <text evidence="10">Cell wall biogenesis; peptidoglycan biosynthesis.</text>
</comment>
<feature type="transmembrane region" description="Helical" evidence="10">
    <location>
        <begin position="319"/>
        <end position="337"/>
    </location>
</feature>
<dbReference type="InterPro" id="IPR051050">
    <property type="entry name" value="Lipid_II_flippase_MurJ/MviN"/>
</dbReference>
<evidence type="ECO:0000313" key="12">
    <source>
        <dbReference type="Proteomes" id="UP000766595"/>
    </source>
</evidence>
<comment type="caution">
    <text evidence="11">The sequence shown here is derived from an EMBL/GenBank/DDBJ whole genome shotgun (WGS) entry which is preliminary data.</text>
</comment>
<dbReference type="CDD" id="cd13123">
    <property type="entry name" value="MATE_MurJ_like"/>
    <property type="match status" value="1"/>
</dbReference>
<dbReference type="GO" id="GO:0071555">
    <property type="term" value="P:cell wall organization"/>
    <property type="evidence" value="ECO:0007669"/>
    <property type="project" value="UniProtKB-KW"/>
</dbReference>
<feature type="transmembrane region" description="Helical" evidence="10">
    <location>
        <begin position="94"/>
        <end position="116"/>
    </location>
</feature>
<evidence type="ECO:0000256" key="8">
    <source>
        <dbReference type="ARBA" id="ARBA00060041"/>
    </source>
</evidence>
<keyword evidence="3 10" id="KW-0812">Transmembrane</keyword>
<feature type="transmembrane region" description="Helical" evidence="10">
    <location>
        <begin position="238"/>
        <end position="268"/>
    </location>
</feature>
<comment type="subcellular location">
    <subcellularLocation>
        <location evidence="10">Cell inner membrane</location>
        <topology evidence="10">Multi-pass membrane protein</topology>
    </subcellularLocation>
    <subcellularLocation>
        <location evidence="1">Cell membrane</location>
        <topology evidence="1">Multi-pass membrane protein</topology>
    </subcellularLocation>
</comment>
<evidence type="ECO:0000256" key="1">
    <source>
        <dbReference type="ARBA" id="ARBA00004651"/>
    </source>
</evidence>
<evidence type="ECO:0000256" key="2">
    <source>
        <dbReference type="ARBA" id="ARBA00022475"/>
    </source>
</evidence>
<dbReference type="Pfam" id="PF03023">
    <property type="entry name" value="MurJ"/>
    <property type="match status" value="1"/>
</dbReference>
<comment type="similarity">
    <text evidence="9 10">Belongs to the MurJ/MviN family.</text>
</comment>
<feature type="transmembrane region" description="Helical" evidence="10">
    <location>
        <begin position="136"/>
        <end position="160"/>
    </location>
</feature>
<keyword evidence="4 10" id="KW-0133">Cell shape</keyword>
<feature type="transmembrane region" description="Helical" evidence="10">
    <location>
        <begin position="37"/>
        <end position="56"/>
    </location>
</feature>
<keyword evidence="10" id="KW-0813">Transport</keyword>
<evidence type="ECO:0000256" key="10">
    <source>
        <dbReference type="HAMAP-Rule" id="MF_02078"/>
    </source>
</evidence>
<gene>
    <name evidence="10 11" type="primary">murJ</name>
    <name evidence="11" type="ORF">KL771_02350</name>
</gene>
<keyword evidence="5 10" id="KW-0573">Peptidoglycan synthesis</keyword>
<dbReference type="GO" id="GO:0005886">
    <property type="term" value="C:plasma membrane"/>
    <property type="evidence" value="ECO:0007669"/>
    <property type="project" value="UniProtKB-SubCell"/>
</dbReference>
<dbReference type="GO" id="GO:0015648">
    <property type="term" value="F:lipid-linked peptidoglycan transporter activity"/>
    <property type="evidence" value="ECO:0007669"/>
    <property type="project" value="UniProtKB-UniRule"/>
</dbReference>
<dbReference type="RefSeq" id="WP_261966949.1">
    <property type="nucleotide sequence ID" value="NZ_JAHHZF010000001.1"/>
</dbReference>
<feature type="transmembrane region" description="Helical" evidence="10">
    <location>
        <begin position="280"/>
        <end position="298"/>
    </location>
</feature>
<feature type="transmembrane region" description="Helical" evidence="10">
    <location>
        <begin position="416"/>
        <end position="437"/>
    </location>
</feature>
<protein>
    <recommendedName>
        <fullName evidence="10">Probable lipid II flippase MurJ</fullName>
    </recommendedName>
</protein>
<keyword evidence="6 10" id="KW-1133">Transmembrane helix</keyword>
<dbReference type="HAMAP" id="MF_02078">
    <property type="entry name" value="MurJ_MviN"/>
    <property type="match status" value="1"/>
</dbReference>
<evidence type="ECO:0000256" key="6">
    <source>
        <dbReference type="ARBA" id="ARBA00022989"/>
    </source>
</evidence>
<dbReference type="GO" id="GO:0034204">
    <property type="term" value="P:lipid translocation"/>
    <property type="evidence" value="ECO:0007669"/>
    <property type="project" value="TreeGrafter"/>
</dbReference>
<feature type="transmembrane region" description="Helical" evidence="10">
    <location>
        <begin position="392"/>
        <end position="410"/>
    </location>
</feature>
<dbReference type="PANTHER" id="PTHR47019:SF1">
    <property type="entry name" value="LIPID II FLIPPASE MURJ"/>
    <property type="match status" value="1"/>
</dbReference>
<dbReference type="Proteomes" id="UP000766595">
    <property type="component" value="Unassembled WGS sequence"/>
</dbReference>
<keyword evidence="12" id="KW-1185">Reference proteome</keyword>
<proteinExistence type="inferred from homology"/>